<keyword evidence="2" id="KW-1185">Reference proteome</keyword>
<comment type="caution">
    <text evidence="1">The sequence shown here is derived from an EMBL/GenBank/DDBJ whole genome shotgun (WGS) entry which is preliminary data.</text>
</comment>
<organism evidence="1 2">
    <name type="scientific">Caenibius tardaugens NBRC 16725</name>
    <dbReference type="NCBI Taxonomy" id="1219035"/>
    <lineage>
        <taxon>Bacteria</taxon>
        <taxon>Pseudomonadati</taxon>
        <taxon>Pseudomonadota</taxon>
        <taxon>Alphaproteobacteria</taxon>
        <taxon>Sphingomonadales</taxon>
        <taxon>Erythrobacteraceae</taxon>
        <taxon>Caenibius</taxon>
    </lineage>
</organism>
<evidence type="ECO:0000313" key="1">
    <source>
        <dbReference type="EMBL" id="GAD49760.1"/>
    </source>
</evidence>
<dbReference type="RefSeq" id="WP_021690665.1">
    <property type="nucleotide sequence ID" value="NZ_BASZ01000006.1"/>
</dbReference>
<dbReference type="AlphaFoldDB" id="U2YM38"/>
<gene>
    <name evidence="1" type="ORF">NT2_06_02000</name>
</gene>
<accession>U2YM38</accession>
<dbReference type="Proteomes" id="UP000016568">
    <property type="component" value="Unassembled WGS sequence"/>
</dbReference>
<proteinExistence type="predicted"/>
<reference evidence="1 2" key="1">
    <citation type="submission" date="2013-09" db="EMBL/GenBank/DDBJ databases">
        <title>Whole genome shotgun sequence of Novosphingobium tardaugens NBRC 16725.</title>
        <authorList>
            <person name="Isaki S."/>
            <person name="Hosoyama A."/>
            <person name="Tsuchikane K."/>
            <person name="Katsumata H."/>
            <person name="Ando Y."/>
            <person name="Yamazaki S."/>
            <person name="Fujita N."/>
        </authorList>
    </citation>
    <scope>NUCLEOTIDE SEQUENCE [LARGE SCALE GENOMIC DNA]</scope>
    <source>
        <strain evidence="1 2">NBRC 16725</strain>
    </source>
</reference>
<evidence type="ECO:0000313" key="2">
    <source>
        <dbReference type="Proteomes" id="UP000016568"/>
    </source>
</evidence>
<dbReference type="EMBL" id="BASZ01000006">
    <property type="protein sequence ID" value="GAD49760.1"/>
    <property type="molecule type" value="Genomic_DNA"/>
</dbReference>
<sequence length="166" mass="18728">MRLTDDLAARRRLYARPLATMPDVLLIDIPPVFASPSLPFGRYYPVIIETDAEYAEMETFLDRDRSRLVAPDLLDRRPSALRGDDIVFARYAPSSLGWPWLLLCRWPADYAAMVPGQGDYFARDAYTCEVFETVDDLADAETRLLGILGSHRPVRLAALPEIMGHA</sequence>
<dbReference type="eggNOG" id="ENOG5030ZB3">
    <property type="taxonomic scope" value="Bacteria"/>
</dbReference>
<name>U2YM38_9SPHN</name>
<protein>
    <submittedName>
        <fullName evidence="1">Uncharacterized protein</fullName>
    </submittedName>
</protein>